<name>A0A9D3PKK4_MEGAT</name>
<reference evidence="3" key="1">
    <citation type="submission" date="2021-01" db="EMBL/GenBank/DDBJ databases">
        <authorList>
            <person name="Zahm M."/>
            <person name="Roques C."/>
            <person name="Cabau C."/>
            <person name="Klopp C."/>
            <person name="Donnadieu C."/>
            <person name="Jouanno E."/>
            <person name="Lampietro C."/>
            <person name="Louis A."/>
            <person name="Herpin A."/>
            <person name="Echchiki A."/>
            <person name="Berthelot C."/>
            <person name="Parey E."/>
            <person name="Roest-Crollius H."/>
            <person name="Braasch I."/>
            <person name="Postlethwait J."/>
            <person name="Bobe J."/>
            <person name="Montfort J."/>
            <person name="Bouchez O."/>
            <person name="Begum T."/>
            <person name="Mejri S."/>
            <person name="Adams A."/>
            <person name="Chen W.-J."/>
            <person name="Guiguen Y."/>
        </authorList>
    </citation>
    <scope>NUCLEOTIDE SEQUENCE</scope>
    <source>
        <strain evidence="3">YG-15Mar2019-1</strain>
        <tissue evidence="3">Brain</tissue>
    </source>
</reference>
<accession>A0A9D3PKK4</accession>
<proteinExistence type="predicted"/>
<dbReference type="SMART" id="SM01025">
    <property type="entry name" value="BEN"/>
    <property type="match status" value="1"/>
</dbReference>
<dbReference type="PROSITE" id="PS51457">
    <property type="entry name" value="BEN"/>
    <property type="match status" value="1"/>
</dbReference>
<evidence type="ECO:0000313" key="4">
    <source>
        <dbReference type="Proteomes" id="UP001046870"/>
    </source>
</evidence>
<keyword evidence="1" id="KW-0175">Coiled coil</keyword>
<dbReference type="AlphaFoldDB" id="A0A9D3PKK4"/>
<keyword evidence="4" id="KW-1185">Reference proteome</keyword>
<dbReference type="EMBL" id="JAFDVH010000016">
    <property type="protein sequence ID" value="KAG7462633.1"/>
    <property type="molecule type" value="Genomic_DNA"/>
</dbReference>
<gene>
    <name evidence="3" type="ORF">MATL_G00186780</name>
</gene>
<feature type="domain" description="BEN" evidence="2">
    <location>
        <begin position="241"/>
        <end position="338"/>
    </location>
</feature>
<feature type="coiled-coil region" evidence="1">
    <location>
        <begin position="50"/>
        <end position="80"/>
    </location>
</feature>
<comment type="caution">
    <text evidence="3">The sequence shown here is derived from an EMBL/GenBank/DDBJ whole genome shotgun (WGS) entry which is preliminary data.</text>
</comment>
<dbReference type="OrthoDB" id="8840061at2759"/>
<dbReference type="InterPro" id="IPR018379">
    <property type="entry name" value="BEN_domain"/>
</dbReference>
<dbReference type="Proteomes" id="UP001046870">
    <property type="component" value="Chromosome 16"/>
</dbReference>
<evidence type="ECO:0000256" key="1">
    <source>
        <dbReference type="SAM" id="Coils"/>
    </source>
</evidence>
<sequence length="539" mass="58749">MQEIPETQLPKPEADRRNNECIIGQKRNAAANRGMKVEPDYVNLSPTEELAFLRSRVQELEREKAEMAAENQRLKDMLVNEIPSLLSSMKQTMSVCATRGNSSDFTQSHSMVDGSAFTQPMSAGMGRADGVEFIHTVSACARKAEHVEFMQVSNSGRRPEGVEYMQTVPANMEDDGEYVVTDEDGGVVCPVVITDEDCHTCPSSACSSPDLPTARDCSEMEHLHVSGRDRAHVRQVEVYPGSSVFCEARAWHAAIQAQSPTAMARTLLLGVFDMDTLLHSNLRGGRSRRPTFPNHRAGLDPHKLDAIYNATLAKFPLARKGQIGTGINSKLSEIRFKSRRASRERRGLYTWPLGKRRGLAGSQMIFSPSISAIPGVTHREVRRAAPLPSLILLHPQSGMSINPAPEVSSLPRLMDLQARNASRTEKGKLIYLNTLKRGTSTTVTAGRQTMCHQHSPDDGGPGFSVEASLRGPESEAATGRATLAGGACGVLSRTPVGGCLPAPHRPGLVPPELSPPGRQRGLPWHTYATCQKTFLPLHV</sequence>
<protein>
    <recommendedName>
        <fullName evidence="2">BEN domain-containing protein</fullName>
    </recommendedName>
</protein>
<organism evidence="3 4">
    <name type="scientific">Megalops atlanticus</name>
    <name type="common">Tarpon</name>
    <name type="synonym">Clupea gigantea</name>
    <dbReference type="NCBI Taxonomy" id="7932"/>
    <lineage>
        <taxon>Eukaryota</taxon>
        <taxon>Metazoa</taxon>
        <taxon>Chordata</taxon>
        <taxon>Craniata</taxon>
        <taxon>Vertebrata</taxon>
        <taxon>Euteleostomi</taxon>
        <taxon>Actinopterygii</taxon>
        <taxon>Neopterygii</taxon>
        <taxon>Teleostei</taxon>
        <taxon>Elopiformes</taxon>
        <taxon>Megalopidae</taxon>
        <taxon>Megalops</taxon>
    </lineage>
</organism>
<dbReference type="Pfam" id="PF10523">
    <property type="entry name" value="BEN"/>
    <property type="match status" value="1"/>
</dbReference>
<dbReference type="GO" id="GO:0003677">
    <property type="term" value="F:DNA binding"/>
    <property type="evidence" value="ECO:0007669"/>
    <property type="project" value="InterPro"/>
</dbReference>
<evidence type="ECO:0000259" key="2">
    <source>
        <dbReference type="PROSITE" id="PS51457"/>
    </source>
</evidence>
<evidence type="ECO:0000313" key="3">
    <source>
        <dbReference type="EMBL" id="KAG7462633.1"/>
    </source>
</evidence>
<dbReference type="Gene3D" id="1.10.10.2590">
    <property type="entry name" value="BEN domain"/>
    <property type="match status" value="1"/>
</dbReference>